<evidence type="ECO:0000313" key="2">
    <source>
        <dbReference type="EMBL" id="KKK60037.1"/>
    </source>
</evidence>
<organism evidence="2">
    <name type="scientific">marine sediment metagenome</name>
    <dbReference type="NCBI Taxonomy" id="412755"/>
    <lineage>
        <taxon>unclassified sequences</taxon>
        <taxon>metagenomes</taxon>
        <taxon>ecological metagenomes</taxon>
    </lineage>
</organism>
<dbReference type="AlphaFoldDB" id="A0A0F8WT03"/>
<feature type="compositionally biased region" description="Low complexity" evidence="1">
    <location>
        <begin position="53"/>
        <end position="63"/>
    </location>
</feature>
<sequence>MKKLFILILFFLLYPMVSFAEDRLAKYGVEYILNFELFEVDGVDFRINAADGGADSRAAPAASRRGEADRVHRARHCSSAASSRRRHCDGQRPGDRSRTP</sequence>
<dbReference type="EMBL" id="LAZR01063169">
    <property type="protein sequence ID" value="KKK60037.1"/>
    <property type="molecule type" value="Genomic_DNA"/>
</dbReference>
<reference evidence="2" key="1">
    <citation type="journal article" date="2015" name="Nature">
        <title>Complex archaea that bridge the gap between prokaryotes and eukaryotes.</title>
        <authorList>
            <person name="Spang A."/>
            <person name="Saw J.H."/>
            <person name="Jorgensen S.L."/>
            <person name="Zaremba-Niedzwiedzka K."/>
            <person name="Martijn J."/>
            <person name="Lind A.E."/>
            <person name="van Eijk R."/>
            <person name="Schleper C."/>
            <person name="Guy L."/>
            <person name="Ettema T.J."/>
        </authorList>
    </citation>
    <scope>NUCLEOTIDE SEQUENCE</scope>
</reference>
<accession>A0A0F8WT03</accession>
<name>A0A0F8WT03_9ZZZZ</name>
<feature type="compositionally biased region" description="Basic and acidic residues" evidence="1">
    <location>
        <begin position="88"/>
        <end position="100"/>
    </location>
</feature>
<feature type="region of interest" description="Disordered" evidence="1">
    <location>
        <begin position="53"/>
        <end position="100"/>
    </location>
</feature>
<gene>
    <name evidence="2" type="ORF">LCGC14_3028380</name>
</gene>
<protein>
    <submittedName>
        <fullName evidence="2">Uncharacterized protein</fullName>
    </submittedName>
</protein>
<evidence type="ECO:0000256" key="1">
    <source>
        <dbReference type="SAM" id="MobiDB-lite"/>
    </source>
</evidence>
<comment type="caution">
    <text evidence="2">The sequence shown here is derived from an EMBL/GenBank/DDBJ whole genome shotgun (WGS) entry which is preliminary data.</text>
</comment>
<proteinExistence type="predicted"/>